<evidence type="ECO:0000313" key="2">
    <source>
        <dbReference type="EMBL" id="KEF38903.1"/>
    </source>
</evidence>
<keyword evidence="2" id="KW-0808">Transferase</keyword>
<evidence type="ECO:0000259" key="1">
    <source>
        <dbReference type="Pfam" id="PF04230"/>
    </source>
</evidence>
<name>A0A072NPP9_SCHAZ</name>
<dbReference type="InterPro" id="IPR019896">
    <property type="entry name" value="Polysacch_pyruvyl_Trfase_CsaB"/>
</dbReference>
<dbReference type="Proteomes" id="UP000027936">
    <property type="component" value="Unassembled WGS sequence"/>
</dbReference>
<dbReference type="OrthoDB" id="3199616at2"/>
<dbReference type="InterPro" id="IPR007345">
    <property type="entry name" value="Polysacch_pyruvyl_Trfase"/>
</dbReference>
<dbReference type="Pfam" id="PF04230">
    <property type="entry name" value="PS_pyruv_trans"/>
    <property type="match status" value="1"/>
</dbReference>
<accession>A0A072NPP9</accession>
<dbReference type="Gene3D" id="3.40.50.2000">
    <property type="entry name" value="Glycogen Phosphorylase B"/>
    <property type="match status" value="1"/>
</dbReference>
<sequence length="363" mass="40608">MRVVLSGYYGFHNVGDEAILQAIIHALRAEKSDIKITVLSNDPDYTKKTYGVNAVNRWKLGEVFKAIRSADGVISGGGSLLQDKTGMKSVPYYTGIMMIAHRILRKPFFVYAQGIGPLDQSVSQKLVKYALSKADFLSVRDQESFDLLRKIGLNGEIELVPDPVMGMEYKERLNRAWLEKEGLIEKPFITVAIRDWTSLGFAEFKEKIVEVLDRCADKGGHRIVFLPMHGEHDDVFSREIMGAMKNPASIFPYDASIEEKVSLIGDSSLLIGMRLHALIFAAIAHTPMIGISYDPKIDSFINQVDQPLIGHVDDNWSADELYELIGKQMSQHSEEVEKLKAKAIPLQQKANETAKKVIGLLNK</sequence>
<dbReference type="AlphaFoldDB" id="A0A072NPP9"/>
<dbReference type="PATRIC" id="fig|1348973.3.peg.1679"/>
<dbReference type="PANTHER" id="PTHR36836:SF1">
    <property type="entry name" value="COLANIC ACID BIOSYNTHESIS PROTEIN WCAK"/>
    <property type="match status" value="1"/>
</dbReference>
<dbReference type="NCBIfam" id="TIGR03609">
    <property type="entry name" value="S_layer_CsaB"/>
    <property type="match status" value="1"/>
</dbReference>
<dbReference type="PANTHER" id="PTHR36836">
    <property type="entry name" value="COLANIC ACID BIOSYNTHESIS PROTEIN WCAK"/>
    <property type="match status" value="1"/>
</dbReference>
<dbReference type="EMBL" id="JJRY01000005">
    <property type="protein sequence ID" value="KEF38903.1"/>
    <property type="molecule type" value="Genomic_DNA"/>
</dbReference>
<gene>
    <name evidence="2" type="ORF">M670_01719</name>
</gene>
<reference evidence="2 3" key="1">
    <citation type="submission" date="2014-04" db="EMBL/GenBank/DDBJ databases">
        <title>Draft genome sequence of Bacillus azotoformans MEV2011, a (co-) denitrifying strain unable to grow in the presence of oxygen.</title>
        <authorList>
            <person name="Nielsen M."/>
            <person name="Schreiber L."/>
            <person name="Finster K."/>
            <person name="Schramm A."/>
        </authorList>
    </citation>
    <scope>NUCLEOTIDE SEQUENCE [LARGE SCALE GENOMIC DNA]</scope>
    <source>
        <strain evidence="2 3">MEV2011</strain>
    </source>
</reference>
<dbReference type="RefSeq" id="WP_035194893.1">
    <property type="nucleotide sequence ID" value="NZ_JJRY01000005.1"/>
</dbReference>
<evidence type="ECO:0000313" key="3">
    <source>
        <dbReference type="Proteomes" id="UP000027936"/>
    </source>
</evidence>
<proteinExistence type="predicted"/>
<protein>
    <submittedName>
        <fullName evidence="2">Polysaccharide pyruvyl transferase CsaB</fullName>
    </submittedName>
</protein>
<dbReference type="GO" id="GO:0016740">
    <property type="term" value="F:transferase activity"/>
    <property type="evidence" value="ECO:0007669"/>
    <property type="project" value="UniProtKB-KW"/>
</dbReference>
<organism evidence="2 3">
    <name type="scientific">Schinkia azotoformans MEV2011</name>
    <dbReference type="NCBI Taxonomy" id="1348973"/>
    <lineage>
        <taxon>Bacteria</taxon>
        <taxon>Bacillati</taxon>
        <taxon>Bacillota</taxon>
        <taxon>Bacilli</taxon>
        <taxon>Bacillales</taxon>
        <taxon>Bacillaceae</taxon>
        <taxon>Calidifontibacillus/Schinkia group</taxon>
        <taxon>Schinkia</taxon>
    </lineage>
</organism>
<comment type="caution">
    <text evidence="2">The sequence shown here is derived from an EMBL/GenBank/DDBJ whole genome shotgun (WGS) entry which is preliminary data.</text>
</comment>
<feature type="domain" description="Polysaccharide pyruvyl transferase" evidence="1">
    <location>
        <begin position="13"/>
        <end position="295"/>
    </location>
</feature>